<dbReference type="InterPro" id="IPR016130">
    <property type="entry name" value="Tyr_Pase_AS"/>
</dbReference>
<dbReference type="Pfam" id="PF00782">
    <property type="entry name" value="DSPc"/>
    <property type="match status" value="1"/>
</dbReference>
<comment type="catalytic activity">
    <reaction evidence="12">
        <text>a 1,2-diacyl-sn-glycero-3-phospho-(1'-sn-glycero-3'-phosphate) + H2O = a 1,2-diacyl-sn-glycero-3-phospho-(1'-sn-glycerol) + phosphate</text>
        <dbReference type="Rhea" id="RHEA:33751"/>
        <dbReference type="ChEBI" id="CHEBI:15377"/>
        <dbReference type="ChEBI" id="CHEBI:43474"/>
        <dbReference type="ChEBI" id="CHEBI:60110"/>
        <dbReference type="ChEBI" id="CHEBI:64716"/>
        <dbReference type="EC" id="3.1.3.27"/>
    </reaction>
    <physiologicalReaction direction="left-to-right" evidence="12">
        <dbReference type="Rhea" id="RHEA:33752"/>
    </physiologicalReaction>
</comment>
<comment type="caution">
    <text evidence="20">The sequence shown here is derived from an EMBL/GenBank/DDBJ whole genome shotgun (WGS) entry which is preliminary data.</text>
</comment>
<dbReference type="InterPro" id="IPR000387">
    <property type="entry name" value="Tyr_Pase_dom"/>
</dbReference>
<evidence type="ECO:0000256" key="11">
    <source>
        <dbReference type="ARBA" id="ARBA00024224"/>
    </source>
</evidence>
<dbReference type="PANTHER" id="PTHR46712">
    <property type="entry name" value="PHOSPHATIDYLGLYCEROPHOSPHATASE AND PROTEIN-TYROSINE PHOSPHATASE 1"/>
    <property type="match status" value="1"/>
</dbReference>
<keyword evidence="21" id="KW-1185">Reference proteome</keyword>
<keyword evidence="3" id="KW-0444">Lipid biosynthesis</keyword>
<evidence type="ECO:0000256" key="6">
    <source>
        <dbReference type="ARBA" id="ARBA00023098"/>
    </source>
</evidence>
<evidence type="ECO:0000256" key="2">
    <source>
        <dbReference type="ARBA" id="ARBA00005189"/>
    </source>
</evidence>
<proteinExistence type="predicted"/>
<keyword evidence="6" id="KW-0443">Lipid metabolism</keyword>
<evidence type="ECO:0000256" key="3">
    <source>
        <dbReference type="ARBA" id="ARBA00022516"/>
    </source>
</evidence>
<dbReference type="FunFam" id="3.90.190.10:FF:000060">
    <property type="entry name" value="Phosphatidylglycerophosphatase and protein-tyrosine phosphatase 1"/>
    <property type="match status" value="1"/>
</dbReference>
<dbReference type="PANTHER" id="PTHR46712:SF1">
    <property type="entry name" value="PHOSPHATIDYLGLYCEROPHOSPHATASE AND PROTEIN-TYROSINE PHOSPHATASE 1"/>
    <property type="match status" value="1"/>
</dbReference>
<evidence type="ECO:0000313" key="21">
    <source>
        <dbReference type="Proteomes" id="UP001142055"/>
    </source>
</evidence>
<dbReference type="PROSITE" id="PS00383">
    <property type="entry name" value="TYR_PHOSPHATASE_1"/>
    <property type="match status" value="1"/>
</dbReference>
<keyword evidence="9" id="KW-1208">Phospholipid metabolism</keyword>
<evidence type="ECO:0000256" key="4">
    <source>
        <dbReference type="ARBA" id="ARBA00022801"/>
    </source>
</evidence>
<dbReference type="SUPFAM" id="SSF52799">
    <property type="entry name" value="(Phosphotyrosine protein) phosphatases II"/>
    <property type="match status" value="1"/>
</dbReference>
<feature type="domain" description="Tyrosine specific protein phosphatases" evidence="19">
    <location>
        <begin position="108"/>
        <end position="174"/>
    </location>
</feature>
<keyword evidence="5" id="KW-0904">Protein phosphatase</keyword>
<gene>
    <name evidence="20" type="ORF">RDWZM_005495</name>
</gene>
<organism evidence="20 21">
    <name type="scientific">Blomia tropicalis</name>
    <name type="common">Mite</name>
    <dbReference type="NCBI Taxonomy" id="40697"/>
    <lineage>
        <taxon>Eukaryota</taxon>
        <taxon>Metazoa</taxon>
        <taxon>Ecdysozoa</taxon>
        <taxon>Arthropoda</taxon>
        <taxon>Chelicerata</taxon>
        <taxon>Arachnida</taxon>
        <taxon>Acari</taxon>
        <taxon>Acariformes</taxon>
        <taxon>Sarcoptiformes</taxon>
        <taxon>Astigmata</taxon>
        <taxon>Glycyphagoidea</taxon>
        <taxon>Echimyopodidae</taxon>
        <taxon>Blomia</taxon>
    </lineage>
</organism>
<evidence type="ECO:0000313" key="20">
    <source>
        <dbReference type="EMBL" id="KAJ6219683.1"/>
    </source>
</evidence>
<name>A0A9Q0RKX1_BLOTA</name>
<keyword evidence="4" id="KW-0378">Hydrolase</keyword>
<dbReference type="OMA" id="CCSPEEW"/>
<dbReference type="PROSITE" id="PS50056">
    <property type="entry name" value="TYR_PHOSPHATASE_2"/>
    <property type="match status" value="1"/>
</dbReference>
<dbReference type="AlphaFoldDB" id="A0A9Q0RKX1"/>
<comment type="pathway">
    <text evidence="2">Lipid metabolism.</text>
</comment>
<evidence type="ECO:0000256" key="9">
    <source>
        <dbReference type="ARBA" id="ARBA00023264"/>
    </source>
</evidence>
<evidence type="ECO:0000256" key="7">
    <source>
        <dbReference type="ARBA" id="ARBA00023136"/>
    </source>
</evidence>
<dbReference type="GO" id="GO:0005737">
    <property type="term" value="C:cytoplasm"/>
    <property type="evidence" value="ECO:0007669"/>
    <property type="project" value="UniProtKB-ARBA"/>
</dbReference>
<keyword evidence="7" id="KW-0472">Membrane</keyword>
<evidence type="ECO:0000256" key="10">
    <source>
        <dbReference type="ARBA" id="ARBA00024192"/>
    </source>
</evidence>
<keyword evidence="8" id="KW-0594">Phospholipid biosynthesis</keyword>
<dbReference type="InterPro" id="IPR044596">
    <property type="entry name" value="PTPMT1-like"/>
</dbReference>
<evidence type="ECO:0000256" key="15">
    <source>
        <dbReference type="ARBA" id="ARBA00052632"/>
    </source>
</evidence>
<dbReference type="GO" id="GO:0004439">
    <property type="term" value="F:phosphatidylinositol-4,5-bisphosphate 5-phosphatase activity"/>
    <property type="evidence" value="ECO:0007669"/>
    <property type="project" value="TreeGrafter"/>
</dbReference>
<protein>
    <recommendedName>
        <fullName evidence="17">Phosphatidylglycerophosphatase and protein-tyrosine phosphatase 1</fullName>
        <ecNumber evidence="11">3.1.3.27</ecNumber>
    </recommendedName>
</protein>
<dbReference type="Proteomes" id="UP001142055">
    <property type="component" value="Chromosome 2"/>
</dbReference>
<evidence type="ECO:0000256" key="8">
    <source>
        <dbReference type="ARBA" id="ARBA00023209"/>
    </source>
</evidence>
<dbReference type="SMART" id="SM00195">
    <property type="entry name" value="DSPc"/>
    <property type="match status" value="1"/>
</dbReference>
<evidence type="ECO:0000259" key="19">
    <source>
        <dbReference type="PROSITE" id="PS50056"/>
    </source>
</evidence>
<dbReference type="GO" id="GO:0008962">
    <property type="term" value="F:phosphatidylglycerophosphatase activity"/>
    <property type="evidence" value="ECO:0007669"/>
    <property type="project" value="UniProtKB-EC"/>
</dbReference>
<evidence type="ECO:0000256" key="14">
    <source>
        <dbReference type="ARBA" id="ARBA00052505"/>
    </source>
</evidence>
<dbReference type="CDD" id="cd14524">
    <property type="entry name" value="PTPMT1"/>
    <property type="match status" value="1"/>
</dbReference>
<dbReference type="GO" id="GO:0016020">
    <property type="term" value="C:membrane"/>
    <property type="evidence" value="ECO:0007669"/>
    <property type="project" value="UniProtKB-SubCell"/>
</dbReference>
<feature type="domain" description="Tyrosine-protein phosphatase" evidence="18">
    <location>
        <begin position="25"/>
        <end position="188"/>
    </location>
</feature>
<dbReference type="PROSITE" id="PS50054">
    <property type="entry name" value="TYR_PHOSPHATASE_DUAL"/>
    <property type="match status" value="1"/>
</dbReference>
<sequence>MLENIVFYSSLAYNVVLNKLQFRTWYDRIDQSVILGALPFRGKFSKTIVDQENVRAVISMNQDFELKVFSPDYEEWKKMGVEFLQLPTRDFVEAPSLDNIHLGVQLIEKYVSPLHSKSGQIPSSVYIHCKAGRTRSATLVACYLVKRHNITAEEAVEMIREKRPHIYLADIHLQTIKNFIDSIKLNNSNLTN</sequence>
<evidence type="ECO:0000256" key="1">
    <source>
        <dbReference type="ARBA" id="ARBA00004370"/>
    </source>
</evidence>
<dbReference type="EMBL" id="JAPWDV010000002">
    <property type="protein sequence ID" value="KAJ6219683.1"/>
    <property type="molecule type" value="Genomic_DNA"/>
</dbReference>
<accession>A0A9Q0RKX1</accession>
<comment type="catalytic activity">
    <reaction evidence="13">
        <text>a 1-acyl-2-hexanoyl-sn-glycero-3-phospho-(1D-myo-inositol-5-phosphate) + H2O = a 1-acyl-2-hexanoyl-sn-glycero-3-phospho-(1D-myo-inositol) + phosphate</text>
        <dbReference type="Rhea" id="RHEA:42320"/>
        <dbReference type="ChEBI" id="CHEBI:15377"/>
        <dbReference type="ChEBI" id="CHEBI:43474"/>
        <dbReference type="ChEBI" id="CHEBI:78930"/>
        <dbReference type="ChEBI" id="CHEBI:78931"/>
    </reaction>
    <physiologicalReaction direction="left-to-right" evidence="13">
        <dbReference type="Rhea" id="RHEA:42321"/>
    </physiologicalReaction>
</comment>
<reference evidence="20" key="1">
    <citation type="submission" date="2022-12" db="EMBL/GenBank/DDBJ databases">
        <title>Genome assemblies of Blomia tropicalis.</title>
        <authorList>
            <person name="Cui Y."/>
        </authorList>
    </citation>
    <scope>NUCLEOTIDE SEQUENCE</scope>
    <source>
        <tissue evidence="20">Adult mites</tissue>
    </source>
</reference>
<dbReference type="EC" id="3.1.3.27" evidence="11"/>
<dbReference type="InterPro" id="IPR000340">
    <property type="entry name" value="Dual-sp_phosphatase_cat-dom"/>
</dbReference>
<dbReference type="Gene3D" id="3.90.190.10">
    <property type="entry name" value="Protein tyrosine phosphatase superfamily"/>
    <property type="match status" value="1"/>
</dbReference>
<evidence type="ECO:0000259" key="18">
    <source>
        <dbReference type="PROSITE" id="PS50054"/>
    </source>
</evidence>
<dbReference type="GO" id="GO:0004721">
    <property type="term" value="F:phosphoprotein phosphatase activity"/>
    <property type="evidence" value="ECO:0007669"/>
    <property type="project" value="UniProtKB-KW"/>
</dbReference>
<comment type="pathway">
    <text evidence="10">Phospholipid metabolism; phosphatidylglycerol biosynthesis; phosphatidylglycerol from CDP-diacylglycerol: step 2/2.</text>
</comment>
<dbReference type="InterPro" id="IPR029021">
    <property type="entry name" value="Prot-tyrosine_phosphatase-like"/>
</dbReference>
<dbReference type="InterPro" id="IPR020422">
    <property type="entry name" value="TYR_PHOSPHATASE_DUAL_dom"/>
</dbReference>
<comment type="catalytic activity">
    <reaction evidence="15">
        <text>1,2-di-(9Z-octadecenoyl)-sn-glycero-3-phospho-(1'-sn-glycerol-3'-phosphate) + H2O = 1,2-di-(9Z-octadecenoyl)-sn-glycero-3-phospho-(1'-sn-glycerol) + phosphate</text>
        <dbReference type="Rhea" id="RHEA:42304"/>
        <dbReference type="ChEBI" id="CHEBI:15377"/>
        <dbReference type="ChEBI" id="CHEBI:43474"/>
        <dbReference type="ChEBI" id="CHEBI:75163"/>
        <dbReference type="ChEBI" id="CHEBI:78907"/>
    </reaction>
    <physiologicalReaction direction="left-to-right" evidence="15">
        <dbReference type="Rhea" id="RHEA:42305"/>
    </physiologicalReaction>
</comment>
<evidence type="ECO:0000256" key="5">
    <source>
        <dbReference type="ARBA" id="ARBA00022912"/>
    </source>
</evidence>
<dbReference type="GO" id="GO:0008654">
    <property type="term" value="P:phospholipid biosynthetic process"/>
    <property type="evidence" value="ECO:0007669"/>
    <property type="project" value="UniProtKB-KW"/>
</dbReference>
<evidence type="ECO:0000256" key="16">
    <source>
        <dbReference type="ARBA" id="ARBA00052780"/>
    </source>
</evidence>
<comment type="catalytic activity">
    <reaction evidence="16">
        <text>1,2-dioctanoyl-sn-glycero-3-phospho-(1D-myo-inositol-5-phosphate) + H2O = 1,2-dioctanoyl-sn-glycero-3-phospho-(1D-myo-inositol) + phosphate</text>
        <dbReference type="Rhea" id="RHEA:42308"/>
        <dbReference type="ChEBI" id="CHEBI:15377"/>
        <dbReference type="ChEBI" id="CHEBI:43474"/>
        <dbReference type="ChEBI" id="CHEBI:65221"/>
        <dbReference type="ChEBI" id="CHEBI:78911"/>
    </reaction>
    <physiologicalReaction direction="left-to-right" evidence="16">
        <dbReference type="Rhea" id="RHEA:42309"/>
    </physiologicalReaction>
</comment>
<dbReference type="OrthoDB" id="273181at2759"/>
<dbReference type="InterPro" id="IPR042165">
    <property type="entry name" value="PTPMT1"/>
</dbReference>
<evidence type="ECO:0000256" key="17">
    <source>
        <dbReference type="ARBA" id="ARBA00069309"/>
    </source>
</evidence>
<comment type="subcellular location">
    <subcellularLocation>
        <location evidence="1">Membrane</location>
    </subcellularLocation>
</comment>
<evidence type="ECO:0000256" key="13">
    <source>
        <dbReference type="ARBA" id="ARBA00051818"/>
    </source>
</evidence>
<evidence type="ECO:0000256" key="12">
    <source>
        <dbReference type="ARBA" id="ARBA00050944"/>
    </source>
</evidence>
<comment type="catalytic activity">
    <reaction evidence="14">
        <text>1,2-dibutyryl-sn-glycero-3-phospho-(1D-myo-inositol-5-phosphate) + H2O = 1,2-dibutyryl-sn-glycero-3-phospho-(1D-myo-inositol) + phosphate</text>
        <dbReference type="Rhea" id="RHEA:42584"/>
        <dbReference type="ChEBI" id="CHEBI:15377"/>
        <dbReference type="ChEBI" id="CHEBI:43474"/>
        <dbReference type="ChEBI" id="CHEBI:82605"/>
        <dbReference type="ChEBI" id="CHEBI:82606"/>
    </reaction>
    <physiologicalReaction direction="left-to-right" evidence="14">
        <dbReference type="Rhea" id="RHEA:42585"/>
    </physiologicalReaction>
</comment>